<dbReference type="Pfam" id="PF09334">
    <property type="entry name" value="tRNA-synt_1g"/>
    <property type="match status" value="1"/>
</dbReference>
<dbReference type="InterPro" id="IPR023458">
    <property type="entry name" value="Met-tRNA_ligase_1"/>
</dbReference>
<comment type="caution">
    <text evidence="15">The sequence shown here is derived from an EMBL/GenBank/DDBJ whole genome shotgun (WGS) entry which is preliminary data.</text>
</comment>
<dbReference type="GO" id="GO:0017101">
    <property type="term" value="C:aminoacyl-tRNA synthetase multienzyme complex"/>
    <property type="evidence" value="ECO:0007669"/>
    <property type="project" value="TreeGrafter"/>
</dbReference>
<dbReference type="EC" id="6.1.1.10" evidence="12"/>
<dbReference type="SUPFAM" id="SSF47323">
    <property type="entry name" value="Anticodon-binding domain of a subclass of class I aminoacyl-tRNA synthetases"/>
    <property type="match status" value="1"/>
</dbReference>
<comment type="catalytic activity">
    <reaction evidence="11 12">
        <text>tRNA(Met) + L-methionine + ATP = L-methionyl-tRNA(Met) + AMP + diphosphate</text>
        <dbReference type="Rhea" id="RHEA:13481"/>
        <dbReference type="Rhea" id="RHEA-COMP:9667"/>
        <dbReference type="Rhea" id="RHEA-COMP:9698"/>
        <dbReference type="ChEBI" id="CHEBI:30616"/>
        <dbReference type="ChEBI" id="CHEBI:33019"/>
        <dbReference type="ChEBI" id="CHEBI:57844"/>
        <dbReference type="ChEBI" id="CHEBI:78442"/>
        <dbReference type="ChEBI" id="CHEBI:78530"/>
        <dbReference type="ChEBI" id="CHEBI:456215"/>
        <dbReference type="EC" id="6.1.1.10"/>
    </reaction>
</comment>
<accession>A0A512NAX5</accession>
<reference evidence="15 16" key="1">
    <citation type="submission" date="2019-07" db="EMBL/GenBank/DDBJ databases">
        <title>Whole genome shotgun sequence of Reyranella soli NBRC 108950.</title>
        <authorList>
            <person name="Hosoyama A."/>
            <person name="Uohara A."/>
            <person name="Ohji S."/>
            <person name="Ichikawa N."/>
        </authorList>
    </citation>
    <scope>NUCLEOTIDE SEQUENCE [LARGE SCALE GENOMIC DNA]</scope>
    <source>
        <strain evidence="15 16">NBRC 108950</strain>
    </source>
</reference>
<keyword evidence="7 12" id="KW-0862">Zinc</keyword>
<comment type="subcellular location">
    <subcellularLocation>
        <location evidence="2 12">Cytoplasm</location>
    </subcellularLocation>
</comment>
<dbReference type="GO" id="GO:0005829">
    <property type="term" value="C:cytosol"/>
    <property type="evidence" value="ECO:0007669"/>
    <property type="project" value="TreeGrafter"/>
</dbReference>
<evidence type="ECO:0000313" key="15">
    <source>
        <dbReference type="EMBL" id="GEP56090.1"/>
    </source>
</evidence>
<dbReference type="InterPro" id="IPR015413">
    <property type="entry name" value="Methionyl/Leucyl_tRNA_Synth"/>
</dbReference>
<dbReference type="EMBL" id="BKAJ01000054">
    <property type="protein sequence ID" value="GEP56090.1"/>
    <property type="molecule type" value="Genomic_DNA"/>
</dbReference>
<keyword evidence="16" id="KW-1185">Reference proteome</keyword>
<comment type="cofactor">
    <cofactor evidence="12">
        <name>Zn(2+)</name>
        <dbReference type="ChEBI" id="CHEBI:29105"/>
    </cofactor>
    <text evidence="12">Binds 1 zinc ion per subunit.</text>
</comment>
<evidence type="ECO:0000256" key="2">
    <source>
        <dbReference type="ARBA" id="ARBA00004496"/>
    </source>
</evidence>
<dbReference type="InterPro" id="IPR029038">
    <property type="entry name" value="MetRS_Zn"/>
</dbReference>
<dbReference type="GO" id="GO:0006431">
    <property type="term" value="P:methionyl-tRNA aminoacylation"/>
    <property type="evidence" value="ECO:0007669"/>
    <property type="project" value="UniProtKB-UniRule"/>
</dbReference>
<dbReference type="CDD" id="cd07957">
    <property type="entry name" value="Anticodon_Ia_Met"/>
    <property type="match status" value="1"/>
</dbReference>
<feature type="binding site" evidence="12">
    <location>
        <position position="159"/>
    </location>
    <ligand>
        <name>Zn(2+)</name>
        <dbReference type="ChEBI" id="CHEBI:29105"/>
    </ligand>
</feature>
<feature type="short sequence motif" description="'KMSKS' region" evidence="12">
    <location>
        <begin position="334"/>
        <end position="338"/>
    </location>
</feature>
<evidence type="ECO:0000256" key="11">
    <source>
        <dbReference type="ARBA" id="ARBA00047364"/>
    </source>
</evidence>
<evidence type="ECO:0000259" key="13">
    <source>
        <dbReference type="Pfam" id="PF09334"/>
    </source>
</evidence>
<evidence type="ECO:0000256" key="6">
    <source>
        <dbReference type="ARBA" id="ARBA00022741"/>
    </source>
</evidence>
<proteinExistence type="inferred from homology"/>
<dbReference type="SUPFAM" id="SSF52374">
    <property type="entry name" value="Nucleotidylyl transferase"/>
    <property type="match status" value="1"/>
</dbReference>
<evidence type="ECO:0000256" key="5">
    <source>
        <dbReference type="ARBA" id="ARBA00022598"/>
    </source>
</evidence>
<dbReference type="FunFam" id="2.20.28.20:FF:000001">
    <property type="entry name" value="Methionine--tRNA ligase"/>
    <property type="match status" value="1"/>
</dbReference>
<evidence type="ECO:0000259" key="14">
    <source>
        <dbReference type="Pfam" id="PF19303"/>
    </source>
</evidence>
<feature type="binding site" evidence="12">
    <location>
        <position position="337"/>
    </location>
    <ligand>
        <name>ATP</name>
        <dbReference type="ChEBI" id="CHEBI:30616"/>
    </ligand>
</feature>
<gene>
    <name evidence="15" type="primary">metG_2</name>
    <name evidence="12" type="synonym">metG</name>
    <name evidence="15" type="ORF">RSO01_32560</name>
</gene>
<keyword evidence="4 12" id="KW-0963">Cytoplasm</keyword>
<evidence type="ECO:0000256" key="1">
    <source>
        <dbReference type="ARBA" id="ARBA00003314"/>
    </source>
</evidence>
<keyword evidence="5 12" id="KW-0436">Ligase</keyword>
<keyword evidence="10 12" id="KW-0030">Aminoacyl-tRNA synthetase</keyword>
<dbReference type="NCBIfam" id="TIGR00398">
    <property type="entry name" value="metG"/>
    <property type="match status" value="1"/>
</dbReference>
<dbReference type="InterPro" id="IPR009080">
    <property type="entry name" value="tRNAsynth_Ia_anticodon-bd"/>
</dbReference>
<dbReference type="PANTHER" id="PTHR45765:SF1">
    <property type="entry name" value="METHIONINE--TRNA LIGASE, CYTOPLASMIC"/>
    <property type="match status" value="1"/>
</dbReference>
<dbReference type="PRINTS" id="PR01041">
    <property type="entry name" value="TRNASYNTHMET"/>
</dbReference>
<sequence>MSKFLITSALPYVNGVKHLGNLAGSLLPADIHARFRRQTGHDVLFLCGTDEHGTPIELAAHAAGVPVADYCARQHAVQADIYRRFGLSFDHFSRTSNAANRQLTQNIFRELDKAGFIEERTILQAYSPTDRRFLPDRYVVGTCPHCGHPNARGDQCENCTTLLDPEDLRSPRSAISGATDVEFRASRHLFLKLSAFEGRLRNWLATRRDWPPLVRSIALKWLDEGLRDRCITRDLEWGVPVPKAGFEDKVFYVWFDAPIGYIAAAIEWSEAAPGRDWRNWWQSGEDVTYVQFLAKDNIPFHAVSFPATLLGSGLPFKLVDTIKGFNWLTFEGGKFSTSAGRGIFTDTALDLLPADAWRWWLAANAPETADTDFTLARFVDGVNKDLADVLGNLVNRCLTFTATRFDGIVPEVGQPGPLEQQLAGALDEHLTELRRHHEGLAQRKAAEEVRAIWRLGNVYLAEAAPWSAIKDDTARAATIVNTGINLVRVAALTAWPFIPSSAEKILSSLGEPIGPVPWPLDSKHALSAIPGGRRIAVPPLLFPKIAVDDLRTAQPI</sequence>
<keyword evidence="6 12" id="KW-0547">Nucleotide-binding</keyword>
<dbReference type="Gene3D" id="2.20.28.20">
    <property type="entry name" value="Methionyl-tRNA synthetase, Zn-domain"/>
    <property type="match status" value="1"/>
</dbReference>
<feature type="short sequence motif" description="'HIGH' region" evidence="12">
    <location>
        <begin position="11"/>
        <end position="21"/>
    </location>
</feature>
<dbReference type="Pfam" id="PF19303">
    <property type="entry name" value="Anticodon_3"/>
    <property type="match status" value="1"/>
</dbReference>
<protein>
    <recommendedName>
        <fullName evidence="12">Methionine--tRNA ligase</fullName>
        <ecNumber evidence="12">6.1.1.10</ecNumber>
    </recommendedName>
    <alternativeName>
        <fullName evidence="12">Methionyl-tRNA synthetase</fullName>
        <shortName evidence="12">MetRS</shortName>
    </alternativeName>
</protein>
<keyword evidence="12" id="KW-0479">Metal-binding</keyword>
<dbReference type="Gene3D" id="3.40.50.620">
    <property type="entry name" value="HUPs"/>
    <property type="match status" value="1"/>
</dbReference>
<dbReference type="CDD" id="cd00814">
    <property type="entry name" value="MetRS_core"/>
    <property type="match status" value="1"/>
</dbReference>
<keyword evidence="8 12" id="KW-0067">ATP-binding</keyword>
<dbReference type="HAMAP" id="MF_00098">
    <property type="entry name" value="Met_tRNA_synth_type1"/>
    <property type="match status" value="1"/>
</dbReference>
<dbReference type="PANTHER" id="PTHR45765">
    <property type="entry name" value="METHIONINE--TRNA LIGASE"/>
    <property type="match status" value="1"/>
</dbReference>
<evidence type="ECO:0000256" key="9">
    <source>
        <dbReference type="ARBA" id="ARBA00022917"/>
    </source>
</evidence>
<evidence type="ECO:0000256" key="7">
    <source>
        <dbReference type="ARBA" id="ARBA00022833"/>
    </source>
</evidence>
<organism evidence="15 16">
    <name type="scientific">Reyranella soli</name>
    <dbReference type="NCBI Taxonomy" id="1230389"/>
    <lineage>
        <taxon>Bacteria</taxon>
        <taxon>Pseudomonadati</taxon>
        <taxon>Pseudomonadota</taxon>
        <taxon>Alphaproteobacteria</taxon>
        <taxon>Hyphomicrobiales</taxon>
        <taxon>Reyranellaceae</taxon>
        <taxon>Reyranella</taxon>
    </lineage>
</organism>
<feature type="binding site" evidence="12">
    <location>
        <position position="143"/>
    </location>
    <ligand>
        <name>Zn(2+)</name>
        <dbReference type="ChEBI" id="CHEBI:29105"/>
    </ligand>
</feature>
<dbReference type="InterPro" id="IPR033911">
    <property type="entry name" value="MetRS_core"/>
</dbReference>
<evidence type="ECO:0000256" key="12">
    <source>
        <dbReference type="HAMAP-Rule" id="MF_00098"/>
    </source>
</evidence>
<dbReference type="InterPro" id="IPR014729">
    <property type="entry name" value="Rossmann-like_a/b/a_fold"/>
</dbReference>
<comment type="subunit">
    <text evidence="12">Monomer.</text>
</comment>
<name>A0A512NAX5_9HYPH</name>
<feature type="domain" description="Methionyl/Leucyl tRNA synthetase" evidence="13">
    <location>
        <begin position="4"/>
        <end position="398"/>
    </location>
</feature>
<dbReference type="GO" id="GO:0005524">
    <property type="term" value="F:ATP binding"/>
    <property type="evidence" value="ECO:0007669"/>
    <property type="project" value="UniProtKB-UniRule"/>
</dbReference>
<comment type="function">
    <text evidence="1 12">Is required not only for elongation of protein synthesis but also for the initiation of all mRNA translation through initiator tRNA(fMet) aminoacylation.</text>
</comment>
<evidence type="ECO:0000256" key="4">
    <source>
        <dbReference type="ARBA" id="ARBA00022490"/>
    </source>
</evidence>
<feature type="binding site" evidence="12">
    <location>
        <position position="156"/>
    </location>
    <ligand>
        <name>Zn(2+)</name>
        <dbReference type="ChEBI" id="CHEBI:29105"/>
    </ligand>
</feature>
<feature type="domain" description="Methionyl-tRNA synthetase anticodon-binding" evidence="14">
    <location>
        <begin position="409"/>
        <end position="550"/>
    </location>
</feature>
<dbReference type="SUPFAM" id="SSF57770">
    <property type="entry name" value="Methionyl-tRNA synthetase (MetRS), Zn-domain"/>
    <property type="match status" value="1"/>
</dbReference>
<dbReference type="Gene3D" id="1.10.730.10">
    <property type="entry name" value="Isoleucyl-tRNA Synthetase, Domain 1"/>
    <property type="match status" value="1"/>
</dbReference>
<dbReference type="AlphaFoldDB" id="A0A512NAX5"/>
<keyword evidence="9 12" id="KW-0648">Protein biosynthesis</keyword>
<feature type="binding site" evidence="12">
    <location>
        <position position="146"/>
    </location>
    <ligand>
        <name>Zn(2+)</name>
        <dbReference type="ChEBI" id="CHEBI:29105"/>
    </ligand>
</feature>
<evidence type="ECO:0000256" key="3">
    <source>
        <dbReference type="ARBA" id="ARBA00008258"/>
    </source>
</evidence>
<evidence type="ECO:0000256" key="10">
    <source>
        <dbReference type="ARBA" id="ARBA00023146"/>
    </source>
</evidence>
<comment type="similarity">
    <text evidence="3 12">Belongs to the class-I aminoacyl-tRNA synthetase family. MetG type 1 subfamily.</text>
</comment>
<dbReference type="InterPro" id="IPR041872">
    <property type="entry name" value="Anticodon_Met"/>
</dbReference>
<dbReference type="InterPro" id="IPR014758">
    <property type="entry name" value="Met-tRNA_synth"/>
</dbReference>
<evidence type="ECO:0000313" key="16">
    <source>
        <dbReference type="Proteomes" id="UP000321058"/>
    </source>
</evidence>
<evidence type="ECO:0000256" key="8">
    <source>
        <dbReference type="ARBA" id="ARBA00022840"/>
    </source>
</evidence>
<dbReference type="GO" id="GO:0004825">
    <property type="term" value="F:methionine-tRNA ligase activity"/>
    <property type="evidence" value="ECO:0007669"/>
    <property type="project" value="UniProtKB-UniRule"/>
</dbReference>
<dbReference type="Proteomes" id="UP000321058">
    <property type="component" value="Unassembled WGS sequence"/>
</dbReference>
<dbReference type="GO" id="GO:0046872">
    <property type="term" value="F:metal ion binding"/>
    <property type="evidence" value="ECO:0007669"/>
    <property type="project" value="UniProtKB-KW"/>
</dbReference>